<accession>A0ABW8TFQ4</accession>
<dbReference type="Pfam" id="PF04324">
    <property type="entry name" value="Fer2_BFD"/>
    <property type="match status" value="1"/>
</dbReference>
<dbReference type="InterPro" id="IPR041854">
    <property type="entry name" value="BFD-like_2Fe2S-bd_dom_sf"/>
</dbReference>
<dbReference type="Gene3D" id="3.30.9.10">
    <property type="entry name" value="D-Amino Acid Oxidase, subunit A, domain 2"/>
    <property type="match status" value="1"/>
</dbReference>
<dbReference type="InterPro" id="IPR006076">
    <property type="entry name" value="FAD-dep_OxRdtase"/>
</dbReference>
<dbReference type="PANTHER" id="PTHR42720:SF1">
    <property type="entry name" value="GLYCEROL 3-PHOSPHATE OXIDASE"/>
    <property type="match status" value="1"/>
</dbReference>
<dbReference type="Gene3D" id="3.50.50.60">
    <property type="entry name" value="FAD/NAD(P)-binding domain"/>
    <property type="match status" value="1"/>
</dbReference>
<evidence type="ECO:0000313" key="4">
    <source>
        <dbReference type="Proteomes" id="UP001623592"/>
    </source>
</evidence>
<evidence type="ECO:0000259" key="1">
    <source>
        <dbReference type="Pfam" id="PF01266"/>
    </source>
</evidence>
<dbReference type="CDD" id="cd19946">
    <property type="entry name" value="GlpA-like_Fer2_BFD-like"/>
    <property type="match status" value="1"/>
</dbReference>
<dbReference type="Proteomes" id="UP001623592">
    <property type="component" value="Unassembled WGS sequence"/>
</dbReference>
<dbReference type="InterPro" id="IPR036188">
    <property type="entry name" value="FAD/NAD-bd_sf"/>
</dbReference>
<name>A0ABW8TFQ4_9CLOT</name>
<dbReference type="RefSeq" id="WP_406787950.1">
    <property type="nucleotide sequence ID" value="NZ_JBJIAA010000010.1"/>
</dbReference>
<dbReference type="EMBL" id="JBJIAA010000010">
    <property type="protein sequence ID" value="MFL0251290.1"/>
    <property type="molecule type" value="Genomic_DNA"/>
</dbReference>
<evidence type="ECO:0000313" key="3">
    <source>
        <dbReference type="EMBL" id="MFL0251290.1"/>
    </source>
</evidence>
<comment type="caution">
    <text evidence="3">The sequence shown here is derived from an EMBL/GenBank/DDBJ whole genome shotgun (WGS) entry which is preliminary data.</text>
</comment>
<dbReference type="InterPro" id="IPR007419">
    <property type="entry name" value="BFD-like_2Fe2S-bd_dom"/>
</dbReference>
<keyword evidence="4" id="KW-1185">Reference proteome</keyword>
<dbReference type="SUPFAM" id="SSF51905">
    <property type="entry name" value="FAD/NAD(P)-binding domain"/>
    <property type="match status" value="1"/>
</dbReference>
<feature type="domain" description="FAD dependent oxidoreductase" evidence="1">
    <location>
        <begin position="4"/>
        <end position="199"/>
    </location>
</feature>
<dbReference type="Gene3D" id="1.10.10.1100">
    <property type="entry name" value="BFD-like [2Fe-2S]-binding domain"/>
    <property type="match status" value="1"/>
</dbReference>
<proteinExistence type="predicted"/>
<protein>
    <submittedName>
        <fullName evidence="3">NAD(P)/FAD-dependent oxidoreductase</fullName>
    </submittedName>
</protein>
<dbReference type="Pfam" id="PF01266">
    <property type="entry name" value="DAO"/>
    <property type="match status" value="1"/>
</dbReference>
<gene>
    <name evidence="3" type="ORF">ACJDT4_12735</name>
</gene>
<dbReference type="InterPro" id="IPR052745">
    <property type="entry name" value="G3P_Oxidase/Oxidoreductase"/>
</dbReference>
<dbReference type="PANTHER" id="PTHR42720">
    <property type="entry name" value="GLYCEROL-3-PHOSPHATE DEHYDROGENASE"/>
    <property type="match status" value="1"/>
</dbReference>
<feature type="domain" description="BFD-like [2Fe-2S]-binding" evidence="2">
    <location>
        <begin position="379"/>
        <end position="432"/>
    </location>
</feature>
<organism evidence="3 4">
    <name type="scientific">Clostridium neuense</name>
    <dbReference type="NCBI Taxonomy" id="1728934"/>
    <lineage>
        <taxon>Bacteria</taxon>
        <taxon>Bacillati</taxon>
        <taxon>Bacillota</taxon>
        <taxon>Clostridia</taxon>
        <taxon>Eubacteriales</taxon>
        <taxon>Clostridiaceae</taxon>
        <taxon>Clostridium</taxon>
    </lineage>
</organism>
<evidence type="ECO:0000259" key="2">
    <source>
        <dbReference type="Pfam" id="PF04324"/>
    </source>
</evidence>
<reference evidence="3 4" key="1">
    <citation type="submission" date="2024-11" db="EMBL/GenBank/DDBJ databases">
        <authorList>
            <person name="Heng Y.C."/>
            <person name="Lim A.C.H."/>
            <person name="Lee J.K.Y."/>
            <person name="Kittelmann S."/>
        </authorList>
    </citation>
    <scope>NUCLEOTIDE SEQUENCE [LARGE SCALE GENOMIC DNA]</scope>
    <source>
        <strain evidence="3 4">WILCCON 0114</strain>
    </source>
</reference>
<sequence length="462" mass="53296">MDYDVLILGGGIVGCSIAYELSKYSLNVSIIEKELDIGNDVSETNASLIFDGMEIDNDLNYYMEYYGNRNMRDITRNFNVPFKRFKSVIFEENSIENKNFIEKMYARSIRRGIKGIQKVSGNNLKFGLDTKINFNKAIISKNWGVICPYDLSIAYGEIAFDNGVNFRLGEKVVEIKKISKGFKVTTTKNKFTCKFVINTIPDDDYKLGSKIKKNSHKNNNAKCFLINKKFKFKDIAVILGEDEERIFIYPNFNGETVAYVITKNEISYEEAFEKLQNRFPAINHNYINNSYNKQFFNDRIIIDDKLISKGYIKIDGKNYGTVTMTQFIANTIRKMVIENIPSKLKKDFYGKRREIYRFRDMTNEERKNLININPKYGKIICLCNQVTEGEIIDSIRRPLGARTIDGIRKRTGVMKGDCCGSYCMSKVISILANETNKDITEILEKSDGSNMIMSRIKQFNEI</sequence>